<dbReference type="STRING" id="1423351.A0A074SJV2"/>
<dbReference type="HOGENOM" id="CLU_030065_0_0_1"/>
<dbReference type="GO" id="GO:0008270">
    <property type="term" value="F:zinc ion binding"/>
    <property type="evidence" value="ECO:0007669"/>
    <property type="project" value="UniProtKB-KW"/>
</dbReference>
<evidence type="ECO:0000256" key="4">
    <source>
        <dbReference type="ARBA" id="ARBA00022833"/>
    </source>
</evidence>
<dbReference type="InterPro" id="IPR037321">
    <property type="entry name" value="KIN17-like"/>
</dbReference>
<dbReference type="GO" id="GO:0006974">
    <property type="term" value="P:DNA damage response"/>
    <property type="evidence" value="ECO:0007669"/>
    <property type="project" value="TreeGrafter"/>
</dbReference>
<proteinExistence type="inferred from homology"/>
<evidence type="ECO:0000256" key="2">
    <source>
        <dbReference type="ARBA" id="ARBA00022723"/>
    </source>
</evidence>
<feature type="region of interest" description="Disordered" evidence="5">
    <location>
        <begin position="180"/>
        <end position="266"/>
    </location>
</feature>
<comment type="caution">
    <text evidence="7">The sequence shown here is derived from an EMBL/GenBank/DDBJ whole genome shotgun (WGS) entry which is preliminary data.</text>
</comment>
<keyword evidence="8" id="KW-1185">Reference proteome</keyword>
<dbReference type="GO" id="GO:0005634">
    <property type="term" value="C:nucleus"/>
    <property type="evidence" value="ECO:0007669"/>
    <property type="project" value="TreeGrafter"/>
</dbReference>
<dbReference type="FunFam" id="1.10.10.2030:FF:000001">
    <property type="entry name" value="DNA/RNA-binding protein KIN17, putative"/>
    <property type="match status" value="1"/>
</dbReference>
<evidence type="ECO:0000313" key="7">
    <source>
        <dbReference type="EMBL" id="KEP50247.1"/>
    </source>
</evidence>
<dbReference type="Proteomes" id="UP000027456">
    <property type="component" value="Unassembled WGS sequence"/>
</dbReference>
<evidence type="ECO:0000259" key="6">
    <source>
        <dbReference type="SMART" id="SM01253"/>
    </source>
</evidence>
<sequence length="323" mass="35943">MPRAEVGTPKYLANAMKSKGLQRLRWYCQVCQKQCRDENGFKCHTQSEAHLRQMLVVGENAGRHISDFSAQFQSEFVTLLSRRFGTKRVRANQVYQEFIQDKHHLHMNATRWVTLTEFCKHLGRCGIAHVDETEKGWFIAWIDSSPKALAKADAARKKERATTSDEQRERNLIAEQIERAREAGVHDDEGSAETSTQGLQRDEGEKLVLAFGTKKQSPPAEETESEGEVKVKSESEGSAPSPPTTSSVKPINVFKPGNAFKPGANPLKAGNALKSGNVFKATAKPAAGSASDASKKRSMSAAEALIFEEQERKRRRMEKNNAN</sequence>
<evidence type="ECO:0000256" key="1">
    <source>
        <dbReference type="ARBA" id="ARBA00008517"/>
    </source>
</evidence>
<dbReference type="InterPro" id="IPR056767">
    <property type="entry name" value="C2H2-Znf_KIN17"/>
</dbReference>
<dbReference type="InterPro" id="IPR019447">
    <property type="entry name" value="DNA/RNA-bd_Kin17_WH-like_dom"/>
</dbReference>
<reference evidence="7 8" key="1">
    <citation type="submission" date="2013-12" db="EMBL/GenBank/DDBJ databases">
        <authorList>
            <person name="Cubeta M."/>
            <person name="Pakala S."/>
            <person name="Fedorova N."/>
            <person name="Thomas E."/>
            <person name="Dean R."/>
            <person name="Jabaji S."/>
            <person name="Neate S."/>
            <person name="Toda T."/>
            <person name="Tavantzis S."/>
            <person name="Vilgalys R."/>
            <person name="Bharathan N."/>
            <person name="Pakala S."/>
            <person name="Losada L.S."/>
            <person name="Zafar N."/>
            <person name="Nierman W."/>
        </authorList>
    </citation>
    <scope>NUCLEOTIDE SEQUENCE [LARGE SCALE GENOMIC DNA]</scope>
    <source>
        <strain evidence="7 8">123E</strain>
    </source>
</reference>
<dbReference type="PANTHER" id="PTHR12805:SF0">
    <property type="entry name" value="DNA_RNA-BINDING PROTEIN KIN17"/>
    <property type="match status" value="1"/>
</dbReference>
<dbReference type="Pfam" id="PF25095">
    <property type="entry name" value="C2H2-zf_KIN17"/>
    <property type="match status" value="1"/>
</dbReference>
<comment type="similarity">
    <text evidence="1">Belongs to the KIN17 family.</text>
</comment>
<evidence type="ECO:0000256" key="5">
    <source>
        <dbReference type="SAM" id="MobiDB-lite"/>
    </source>
</evidence>
<keyword evidence="4" id="KW-0862">Zinc</keyword>
<gene>
    <name evidence="7" type="ORF">V565_083590</name>
</gene>
<evidence type="ECO:0000256" key="3">
    <source>
        <dbReference type="ARBA" id="ARBA00022771"/>
    </source>
</evidence>
<feature type="compositionally biased region" description="Basic and acidic residues" evidence="5">
    <location>
        <begin position="180"/>
        <end position="189"/>
    </location>
</feature>
<dbReference type="GO" id="GO:0003690">
    <property type="term" value="F:double-stranded DNA binding"/>
    <property type="evidence" value="ECO:0007669"/>
    <property type="project" value="TreeGrafter"/>
</dbReference>
<dbReference type="Gene3D" id="1.10.10.2030">
    <property type="entry name" value="DNA/RNA-binding protein Kin17, conserved domain"/>
    <property type="match status" value="1"/>
</dbReference>
<dbReference type="PANTHER" id="PTHR12805">
    <property type="entry name" value="KIN17 KIN, ANTIGENIC DETERMINANT OF RECA PROTEIN HOMOLOG"/>
    <property type="match status" value="1"/>
</dbReference>
<organism evidence="7 8">
    <name type="scientific">Rhizoctonia solani 123E</name>
    <dbReference type="NCBI Taxonomy" id="1423351"/>
    <lineage>
        <taxon>Eukaryota</taxon>
        <taxon>Fungi</taxon>
        <taxon>Dikarya</taxon>
        <taxon>Basidiomycota</taxon>
        <taxon>Agaricomycotina</taxon>
        <taxon>Agaricomycetes</taxon>
        <taxon>Cantharellales</taxon>
        <taxon>Ceratobasidiaceae</taxon>
        <taxon>Rhizoctonia</taxon>
    </lineage>
</organism>
<feature type="domain" description="DNA/RNA-binding protein Kin17 WH-like" evidence="6">
    <location>
        <begin position="52"/>
        <end position="178"/>
    </location>
</feature>
<dbReference type="InterPro" id="IPR038254">
    <property type="entry name" value="KIN17_WH-like_sf"/>
</dbReference>
<name>A0A074SJV2_9AGAM</name>
<dbReference type="Pfam" id="PF10357">
    <property type="entry name" value="WH_KIN17"/>
    <property type="match status" value="1"/>
</dbReference>
<dbReference type="SUPFAM" id="SSF57667">
    <property type="entry name" value="beta-beta-alpha zinc fingers"/>
    <property type="match status" value="1"/>
</dbReference>
<accession>A0A074SJV2</accession>
<dbReference type="SMART" id="SM01253">
    <property type="entry name" value="Kin17_mid"/>
    <property type="match status" value="1"/>
</dbReference>
<keyword evidence="2" id="KW-0479">Metal-binding</keyword>
<protein>
    <submittedName>
        <fullName evidence="7">Zinc finger protein RTS2</fullName>
    </submittedName>
</protein>
<dbReference type="AlphaFoldDB" id="A0A074SJV2"/>
<dbReference type="OrthoDB" id="10266249at2759"/>
<evidence type="ECO:0000313" key="8">
    <source>
        <dbReference type="Proteomes" id="UP000027456"/>
    </source>
</evidence>
<dbReference type="EMBL" id="AZST01000271">
    <property type="protein sequence ID" value="KEP50247.1"/>
    <property type="molecule type" value="Genomic_DNA"/>
</dbReference>
<dbReference type="InterPro" id="IPR036236">
    <property type="entry name" value="Znf_C2H2_sf"/>
</dbReference>
<keyword evidence="3" id="KW-0863">Zinc-finger</keyword>
<dbReference type="GO" id="GO:0006260">
    <property type="term" value="P:DNA replication"/>
    <property type="evidence" value="ECO:0007669"/>
    <property type="project" value="TreeGrafter"/>
</dbReference>